<dbReference type="PANTHER" id="PTHR14083">
    <property type="entry name" value="YIP1 INTERACTING FACTOR HOMOLOG YIF1 PROTEIN"/>
    <property type="match status" value="1"/>
</dbReference>
<dbReference type="GO" id="GO:0000139">
    <property type="term" value="C:Golgi membrane"/>
    <property type="evidence" value="ECO:0007669"/>
    <property type="project" value="UniProtKB-SubCell"/>
</dbReference>
<evidence type="ECO:0000256" key="7">
    <source>
        <dbReference type="ARBA" id="ARBA00022927"/>
    </source>
</evidence>
<comment type="similarity">
    <text evidence="3">Belongs to the YIF1 family.</text>
</comment>
<feature type="transmembrane region" description="Helical" evidence="11">
    <location>
        <begin position="281"/>
        <end position="302"/>
    </location>
</feature>
<dbReference type="GO" id="GO:0005789">
    <property type="term" value="C:endoplasmic reticulum membrane"/>
    <property type="evidence" value="ECO:0007669"/>
    <property type="project" value="UniProtKB-SubCell"/>
</dbReference>
<dbReference type="InterPro" id="IPR005578">
    <property type="entry name" value="Yif1_fam"/>
</dbReference>
<evidence type="ECO:0000313" key="12">
    <source>
        <dbReference type="EMBL" id="KAK9822604.1"/>
    </source>
</evidence>
<evidence type="ECO:0000256" key="9">
    <source>
        <dbReference type="ARBA" id="ARBA00023034"/>
    </source>
</evidence>
<dbReference type="GO" id="GO:0006888">
    <property type="term" value="P:endoplasmic reticulum to Golgi vesicle-mediated transport"/>
    <property type="evidence" value="ECO:0007669"/>
    <property type="project" value="InterPro"/>
</dbReference>
<accession>A0AAW1QMC9</accession>
<evidence type="ECO:0000256" key="5">
    <source>
        <dbReference type="ARBA" id="ARBA00022692"/>
    </source>
</evidence>
<dbReference type="AlphaFoldDB" id="A0AAW1QMC9"/>
<organism evidence="12 13">
    <name type="scientific">Apatococcus lobatus</name>
    <dbReference type="NCBI Taxonomy" id="904363"/>
    <lineage>
        <taxon>Eukaryota</taxon>
        <taxon>Viridiplantae</taxon>
        <taxon>Chlorophyta</taxon>
        <taxon>core chlorophytes</taxon>
        <taxon>Trebouxiophyceae</taxon>
        <taxon>Chlorellales</taxon>
        <taxon>Chlorellaceae</taxon>
        <taxon>Apatococcus</taxon>
    </lineage>
</organism>
<dbReference type="EMBL" id="JALJOS010000031">
    <property type="protein sequence ID" value="KAK9822604.1"/>
    <property type="molecule type" value="Genomic_DNA"/>
</dbReference>
<keyword evidence="13" id="KW-1185">Reference proteome</keyword>
<keyword evidence="8 11" id="KW-1133">Transmembrane helix</keyword>
<feature type="transmembrane region" description="Helical" evidence="11">
    <location>
        <begin position="154"/>
        <end position="174"/>
    </location>
</feature>
<dbReference type="PANTHER" id="PTHR14083:SF0">
    <property type="entry name" value="YIP1D-INTERACTING FACTOR 1, ISOFORM C"/>
    <property type="match status" value="1"/>
</dbReference>
<keyword evidence="5 11" id="KW-0812">Transmembrane</keyword>
<keyword evidence="4" id="KW-0813">Transport</keyword>
<dbReference type="GO" id="GO:0005793">
    <property type="term" value="C:endoplasmic reticulum-Golgi intermediate compartment"/>
    <property type="evidence" value="ECO:0007669"/>
    <property type="project" value="TreeGrafter"/>
</dbReference>
<evidence type="ECO:0000256" key="8">
    <source>
        <dbReference type="ARBA" id="ARBA00022989"/>
    </source>
</evidence>
<dbReference type="GO" id="GO:0030134">
    <property type="term" value="C:COPII-coated ER to Golgi transport vesicle"/>
    <property type="evidence" value="ECO:0007669"/>
    <property type="project" value="TreeGrafter"/>
</dbReference>
<reference evidence="12 13" key="1">
    <citation type="journal article" date="2024" name="Nat. Commun.">
        <title>Phylogenomics reveals the evolutionary origins of lichenization in chlorophyte algae.</title>
        <authorList>
            <person name="Puginier C."/>
            <person name="Libourel C."/>
            <person name="Otte J."/>
            <person name="Skaloud P."/>
            <person name="Haon M."/>
            <person name="Grisel S."/>
            <person name="Petersen M."/>
            <person name="Berrin J.G."/>
            <person name="Delaux P.M."/>
            <person name="Dal Grande F."/>
            <person name="Keller J."/>
        </authorList>
    </citation>
    <scope>NUCLEOTIDE SEQUENCE [LARGE SCALE GENOMIC DNA]</scope>
    <source>
        <strain evidence="12 13">SAG 2145</strain>
    </source>
</reference>
<keyword evidence="6" id="KW-0256">Endoplasmic reticulum</keyword>
<evidence type="ECO:0000256" key="10">
    <source>
        <dbReference type="ARBA" id="ARBA00023136"/>
    </source>
</evidence>
<dbReference type="Pfam" id="PF03878">
    <property type="entry name" value="YIF1"/>
    <property type="match status" value="1"/>
</dbReference>
<evidence type="ECO:0000256" key="3">
    <source>
        <dbReference type="ARBA" id="ARBA00009727"/>
    </source>
</evidence>
<evidence type="ECO:0000256" key="11">
    <source>
        <dbReference type="SAM" id="Phobius"/>
    </source>
</evidence>
<proteinExistence type="inferred from homology"/>
<name>A0AAW1QMC9_9CHLO</name>
<feature type="transmembrane region" description="Helical" evidence="11">
    <location>
        <begin position="219"/>
        <end position="237"/>
    </location>
</feature>
<evidence type="ECO:0000256" key="2">
    <source>
        <dbReference type="ARBA" id="ARBA00004653"/>
    </source>
</evidence>
<evidence type="ECO:0000256" key="4">
    <source>
        <dbReference type="ARBA" id="ARBA00022448"/>
    </source>
</evidence>
<evidence type="ECO:0000256" key="1">
    <source>
        <dbReference type="ARBA" id="ARBA00004477"/>
    </source>
</evidence>
<dbReference type="Proteomes" id="UP001438707">
    <property type="component" value="Unassembled WGS sequence"/>
</dbReference>
<keyword evidence="7" id="KW-0653">Protein transport</keyword>
<comment type="caution">
    <text evidence="12">The sequence shown here is derived from an EMBL/GenBank/DDBJ whole genome shotgun (WGS) entry which is preliminary data.</text>
</comment>
<gene>
    <name evidence="12" type="ORF">WJX74_009465</name>
</gene>
<feature type="transmembrane region" description="Helical" evidence="11">
    <location>
        <begin position="243"/>
        <end position="261"/>
    </location>
</feature>
<evidence type="ECO:0000256" key="6">
    <source>
        <dbReference type="ARBA" id="ARBA00022824"/>
    </source>
</evidence>
<evidence type="ECO:0000313" key="13">
    <source>
        <dbReference type="Proteomes" id="UP001438707"/>
    </source>
</evidence>
<keyword evidence="9" id="KW-0333">Golgi apparatus</keyword>
<keyword evidence="10 11" id="KW-0472">Membrane</keyword>
<feature type="transmembrane region" description="Helical" evidence="11">
    <location>
        <begin position="186"/>
        <end position="207"/>
    </location>
</feature>
<dbReference type="GO" id="GO:0015031">
    <property type="term" value="P:protein transport"/>
    <property type="evidence" value="ECO:0007669"/>
    <property type="project" value="UniProtKB-KW"/>
</dbReference>
<sequence length="304" mass="33385">MAYQQPYGQSFYGQQQAYGQQAAVSGGPAGQYPQAFQQPNVYVPQAPSQAGANVAAGSLGAADPFMTGLAGNVLQQSSETYFRRGQAFVQSRMGFLSTSALHYYFNISGDYVRNKMLMLMAPFLRRFDYNRKPEQISGGHKYMPARQDVNAPDLYIPLMAICTYCILGSIVRIGSGRFTPDTMYGLASSAAGAWVLHLVILKVLLFLLSIPGGIPTLEVACYAGYAFVPVCFSMLAAMLAGHYAYWGVWAYGALCMAIFSVRTMKRILYQEAHQFGAEAAVYNYMLLGLGVFQFPLTAWLAVRR</sequence>
<comment type="subcellular location">
    <subcellularLocation>
        <location evidence="1">Endoplasmic reticulum membrane</location>
        <topology evidence="1">Multi-pass membrane protein</topology>
    </subcellularLocation>
    <subcellularLocation>
        <location evidence="2">Golgi apparatus membrane</location>
        <topology evidence="2">Multi-pass membrane protein</topology>
    </subcellularLocation>
</comment>
<protein>
    <submittedName>
        <fullName evidence="12">Uncharacterized protein</fullName>
    </submittedName>
</protein>